<name>A0A8J6B4H2_ELECQ</name>
<evidence type="ECO:0000259" key="1">
    <source>
        <dbReference type="PROSITE" id="PS50106"/>
    </source>
</evidence>
<evidence type="ECO:0000313" key="2">
    <source>
        <dbReference type="EMBL" id="KAG9462989.1"/>
    </source>
</evidence>
<comment type="caution">
    <text evidence="2">The sequence shown here is derived from an EMBL/GenBank/DDBJ whole genome shotgun (WGS) entry which is preliminary data.</text>
</comment>
<dbReference type="GO" id="GO:0005737">
    <property type="term" value="C:cytoplasm"/>
    <property type="evidence" value="ECO:0007669"/>
    <property type="project" value="TreeGrafter"/>
</dbReference>
<dbReference type="Proteomes" id="UP000770717">
    <property type="component" value="Unassembled WGS sequence"/>
</dbReference>
<dbReference type="InterPro" id="IPR036034">
    <property type="entry name" value="PDZ_sf"/>
</dbReference>
<dbReference type="SMART" id="SM00228">
    <property type="entry name" value="PDZ"/>
    <property type="match status" value="1"/>
</dbReference>
<dbReference type="CDD" id="cd06736">
    <property type="entry name" value="PDZ_CARD11_CARD14-like"/>
    <property type="match status" value="1"/>
</dbReference>
<dbReference type="Gene3D" id="2.30.30.40">
    <property type="entry name" value="SH3 Domains"/>
    <property type="match status" value="1"/>
</dbReference>
<feature type="domain" description="PDZ" evidence="1">
    <location>
        <begin position="13"/>
        <end position="95"/>
    </location>
</feature>
<sequence length="177" mass="20005">MVSHPLYHTTVDGDNLMMEISLIGGNERGIFISSVKPGSGAEKAFLKEGQQLVMLDGCIKGRKQSVPMEACTKEEAHWTIQRCKGPVTVHYKGNDEGYRKLLKDLEEGKIRSGDSFFIRLNLNISNHLDSCTMSVQCDEIVHVLDTMNQGRYEWLCARMDPFTDRNLEFGTIPSYSR</sequence>
<dbReference type="SUPFAM" id="SSF50156">
    <property type="entry name" value="PDZ domain-like"/>
    <property type="match status" value="1"/>
</dbReference>
<protein>
    <recommendedName>
        <fullName evidence="1">PDZ domain-containing protein</fullName>
    </recommendedName>
</protein>
<proteinExistence type="predicted"/>
<accession>A0A8J6B4H2</accession>
<dbReference type="Pfam" id="PF00595">
    <property type="entry name" value="PDZ"/>
    <property type="match status" value="1"/>
</dbReference>
<evidence type="ECO:0000313" key="3">
    <source>
        <dbReference type="Proteomes" id="UP000770717"/>
    </source>
</evidence>
<dbReference type="GO" id="GO:0050700">
    <property type="term" value="F:CARD domain binding"/>
    <property type="evidence" value="ECO:0007669"/>
    <property type="project" value="TreeGrafter"/>
</dbReference>
<feature type="non-terminal residue" evidence="2">
    <location>
        <position position="1"/>
    </location>
</feature>
<organism evidence="2 3">
    <name type="scientific">Eleutherodactylus coqui</name>
    <name type="common">Puerto Rican coqui</name>
    <dbReference type="NCBI Taxonomy" id="57060"/>
    <lineage>
        <taxon>Eukaryota</taxon>
        <taxon>Metazoa</taxon>
        <taxon>Chordata</taxon>
        <taxon>Craniata</taxon>
        <taxon>Vertebrata</taxon>
        <taxon>Euteleostomi</taxon>
        <taxon>Amphibia</taxon>
        <taxon>Batrachia</taxon>
        <taxon>Anura</taxon>
        <taxon>Neobatrachia</taxon>
        <taxon>Hyloidea</taxon>
        <taxon>Eleutherodactylidae</taxon>
        <taxon>Eleutherodactylinae</taxon>
        <taxon>Eleutherodactylus</taxon>
        <taxon>Eleutherodactylus</taxon>
    </lineage>
</organism>
<gene>
    <name evidence="2" type="ORF">GDO78_022658</name>
</gene>
<dbReference type="Gene3D" id="2.30.42.10">
    <property type="match status" value="1"/>
</dbReference>
<dbReference type="EMBL" id="WNTK01008502">
    <property type="protein sequence ID" value="KAG9462989.1"/>
    <property type="molecule type" value="Genomic_DNA"/>
</dbReference>
<dbReference type="PROSITE" id="PS50106">
    <property type="entry name" value="PDZ"/>
    <property type="match status" value="1"/>
</dbReference>
<dbReference type="PANTHER" id="PTHR14559:SF4">
    <property type="entry name" value="CASPASE RECRUITMENT DOMAIN-CONTAINING PROTEIN 11"/>
    <property type="match status" value="1"/>
</dbReference>
<keyword evidence="3" id="KW-1185">Reference proteome</keyword>
<dbReference type="InterPro" id="IPR001478">
    <property type="entry name" value="PDZ"/>
</dbReference>
<dbReference type="OrthoDB" id="8868836at2759"/>
<dbReference type="PANTHER" id="PTHR14559">
    <property type="entry name" value="CASPASE RECRUITMENT DOMAIN FAMILY"/>
    <property type="match status" value="1"/>
</dbReference>
<reference evidence="2" key="1">
    <citation type="thesis" date="2020" institute="ProQuest LLC" country="789 East Eisenhower Parkway, Ann Arbor, MI, USA">
        <title>Comparative Genomics and Chromosome Evolution.</title>
        <authorList>
            <person name="Mudd A.B."/>
        </authorList>
    </citation>
    <scope>NUCLEOTIDE SEQUENCE</scope>
    <source>
        <strain evidence="2">HN-11 Male</strain>
        <tissue evidence="2">Kidney and liver</tissue>
    </source>
</reference>
<dbReference type="AlphaFoldDB" id="A0A8J6B4H2"/>